<accession>A0AAN8XSM4</accession>
<dbReference type="AlphaFoldDB" id="A0AAN8XSM4"/>
<sequence length="277" mass="28375">MRTLVITLLAGCCMAGPLLRTPVSFDGQQWTAFSFSQDSAPAVVRIAAPNIKFAIPQYPTVASAVPVPAPQPLPVIKSVAPIFAAPAPVTAVHAAPAPVPVVEAVPAPVPVIKAVPAQVPVVQAVPAPIPVVKAVSAPVVAAAPTPVVVAAAPEPLQAPEPPMPSIGTPFIGGQFRSQAETGEYTFGHWGGPNTRVENRDSLGRTTGSFAYVDPEGEVQVRKYAASPASGFKVAASDLPVNNNIVVQDTPEVAQVKAVHAQAYAAIKTLVAPNTIVA</sequence>
<evidence type="ECO:0000313" key="4">
    <source>
        <dbReference type="Proteomes" id="UP001381693"/>
    </source>
</evidence>
<dbReference type="EMBL" id="JAXCGZ010001923">
    <property type="protein sequence ID" value="KAK7085019.1"/>
    <property type="molecule type" value="Genomic_DNA"/>
</dbReference>
<proteinExistence type="predicted"/>
<protein>
    <recommendedName>
        <fullName evidence="5">Cuticle protein</fullName>
    </recommendedName>
</protein>
<keyword evidence="2" id="KW-0732">Signal</keyword>
<dbReference type="Proteomes" id="UP001381693">
    <property type="component" value="Unassembled WGS sequence"/>
</dbReference>
<evidence type="ECO:0008006" key="5">
    <source>
        <dbReference type="Google" id="ProtNLM"/>
    </source>
</evidence>
<dbReference type="InterPro" id="IPR000618">
    <property type="entry name" value="Insect_cuticle"/>
</dbReference>
<keyword evidence="1" id="KW-0193">Cuticle</keyword>
<feature type="signal peptide" evidence="2">
    <location>
        <begin position="1"/>
        <end position="15"/>
    </location>
</feature>
<dbReference type="GO" id="GO:0042302">
    <property type="term" value="F:structural constituent of cuticle"/>
    <property type="evidence" value="ECO:0007669"/>
    <property type="project" value="UniProtKB-UniRule"/>
</dbReference>
<dbReference type="PROSITE" id="PS51155">
    <property type="entry name" value="CHIT_BIND_RR_2"/>
    <property type="match status" value="1"/>
</dbReference>
<keyword evidence="4" id="KW-1185">Reference proteome</keyword>
<name>A0AAN8XSM4_HALRR</name>
<feature type="chain" id="PRO_5042956037" description="Cuticle protein" evidence="2">
    <location>
        <begin position="16"/>
        <end position="277"/>
    </location>
</feature>
<evidence type="ECO:0000313" key="3">
    <source>
        <dbReference type="EMBL" id="KAK7085019.1"/>
    </source>
</evidence>
<reference evidence="3 4" key="1">
    <citation type="submission" date="2023-11" db="EMBL/GenBank/DDBJ databases">
        <title>Halocaridina rubra genome assembly.</title>
        <authorList>
            <person name="Smith C."/>
        </authorList>
    </citation>
    <scope>NUCLEOTIDE SEQUENCE [LARGE SCALE GENOMIC DNA]</scope>
    <source>
        <strain evidence="3">EP-1</strain>
        <tissue evidence="3">Whole</tissue>
    </source>
</reference>
<evidence type="ECO:0000256" key="2">
    <source>
        <dbReference type="SAM" id="SignalP"/>
    </source>
</evidence>
<evidence type="ECO:0000256" key="1">
    <source>
        <dbReference type="PROSITE-ProRule" id="PRU00497"/>
    </source>
</evidence>
<comment type="caution">
    <text evidence="3">The sequence shown here is derived from an EMBL/GenBank/DDBJ whole genome shotgun (WGS) entry which is preliminary data.</text>
</comment>
<organism evidence="3 4">
    <name type="scientific">Halocaridina rubra</name>
    <name type="common">Hawaiian red shrimp</name>
    <dbReference type="NCBI Taxonomy" id="373956"/>
    <lineage>
        <taxon>Eukaryota</taxon>
        <taxon>Metazoa</taxon>
        <taxon>Ecdysozoa</taxon>
        <taxon>Arthropoda</taxon>
        <taxon>Crustacea</taxon>
        <taxon>Multicrustacea</taxon>
        <taxon>Malacostraca</taxon>
        <taxon>Eumalacostraca</taxon>
        <taxon>Eucarida</taxon>
        <taxon>Decapoda</taxon>
        <taxon>Pleocyemata</taxon>
        <taxon>Caridea</taxon>
        <taxon>Atyoidea</taxon>
        <taxon>Atyidae</taxon>
        <taxon>Halocaridina</taxon>
    </lineage>
</organism>
<dbReference type="Pfam" id="PF00379">
    <property type="entry name" value="Chitin_bind_4"/>
    <property type="match status" value="1"/>
</dbReference>
<gene>
    <name evidence="3" type="ORF">SK128_008558</name>
</gene>